<dbReference type="Proteomes" id="UP000494165">
    <property type="component" value="Unassembled WGS sequence"/>
</dbReference>
<protein>
    <submittedName>
        <fullName evidence="2">Uncharacterized protein</fullName>
    </submittedName>
</protein>
<evidence type="ECO:0000256" key="1">
    <source>
        <dbReference type="SAM" id="Phobius"/>
    </source>
</evidence>
<proteinExistence type="predicted"/>
<evidence type="ECO:0000313" key="3">
    <source>
        <dbReference type="Proteomes" id="UP000494165"/>
    </source>
</evidence>
<feature type="transmembrane region" description="Helical" evidence="1">
    <location>
        <begin position="31"/>
        <end position="54"/>
    </location>
</feature>
<dbReference type="AlphaFoldDB" id="A0A8S1BZH6"/>
<evidence type="ECO:0000313" key="2">
    <source>
        <dbReference type="EMBL" id="CAB3365126.1"/>
    </source>
</evidence>
<dbReference type="EMBL" id="CADEPI010000019">
    <property type="protein sequence ID" value="CAB3365126.1"/>
    <property type="molecule type" value="Genomic_DNA"/>
</dbReference>
<comment type="caution">
    <text evidence="2">The sequence shown here is derived from an EMBL/GenBank/DDBJ whole genome shotgun (WGS) entry which is preliminary data.</text>
</comment>
<keyword evidence="1" id="KW-0812">Transmembrane</keyword>
<keyword evidence="1" id="KW-1133">Transmembrane helix</keyword>
<name>A0A8S1BZH6_9INSE</name>
<keyword evidence="1" id="KW-0472">Membrane</keyword>
<keyword evidence="3" id="KW-1185">Reference proteome</keyword>
<sequence>MPVGGRMGGKGVGVYSSNANGRGYSGINEEIMYVSIGMAITIAILISLALCYIAREKCRKKREFFVTA</sequence>
<accession>A0A8S1BZH6</accession>
<reference evidence="2 3" key="1">
    <citation type="submission" date="2020-04" db="EMBL/GenBank/DDBJ databases">
        <authorList>
            <person name="Alioto T."/>
            <person name="Alioto T."/>
            <person name="Gomez Garrido J."/>
        </authorList>
    </citation>
    <scope>NUCLEOTIDE SEQUENCE [LARGE SCALE GENOMIC DNA]</scope>
</reference>
<organism evidence="2 3">
    <name type="scientific">Cloeon dipterum</name>
    <dbReference type="NCBI Taxonomy" id="197152"/>
    <lineage>
        <taxon>Eukaryota</taxon>
        <taxon>Metazoa</taxon>
        <taxon>Ecdysozoa</taxon>
        <taxon>Arthropoda</taxon>
        <taxon>Hexapoda</taxon>
        <taxon>Insecta</taxon>
        <taxon>Pterygota</taxon>
        <taxon>Palaeoptera</taxon>
        <taxon>Ephemeroptera</taxon>
        <taxon>Pisciforma</taxon>
        <taxon>Baetidae</taxon>
        <taxon>Cloeon</taxon>
    </lineage>
</organism>
<gene>
    <name evidence="2" type="ORF">CLODIP_2_CD06718</name>
</gene>